<keyword evidence="2" id="KW-1185">Reference proteome</keyword>
<name>A0ABU7A7Y9_9TELE</name>
<evidence type="ECO:0000313" key="2">
    <source>
        <dbReference type="Proteomes" id="UP001345963"/>
    </source>
</evidence>
<dbReference type="EMBL" id="JAHUTI010004692">
    <property type="protein sequence ID" value="MED6234078.1"/>
    <property type="molecule type" value="Genomic_DNA"/>
</dbReference>
<reference evidence="1 2" key="1">
    <citation type="submission" date="2021-07" db="EMBL/GenBank/DDBJ databases">
        <authorList>
            <person name="Palmer J.M."/>
        </authorList>
    </citation>
    <scope>NUCLEOTIDE SEQUENCE [LARGE SCALE GENOMIC DNA]</scope>
    <source>
        <strain evidence="1 2">AT_MEX2019</strain>
        <tissue evidence="1">Muscle</tissue>
    </source>
</reference>
<gene>
    <name evidence="1" type="ORF">ATANTOWER_021761</name>
</gene>
<accession>A0ABU7A7Y9</accession>
<evidence type="ECO:0000313" key="1">
    <source>
        <dbReference type="EMBL" id="MED6234078.1"/>
    </source>
</evidence>
<organism evidence="1 2">
    <name type="scientific">Ataeniobius toweri</name>
    <dbReference type="NCBI Taxonomy" id="208326"/>
    <lineage>
        <taxon>Eukaryota</taxon>
        <taxon>Metazoa</taxon>
        <taxon>Chordata</taxon>
        <taxon>Craniata</taxon>
        <taxon>Vertebrata</taxon>
        <taxon>Euteleostomi</taxon>
        <taxon>Actinopterygii</taxon>
        <taxon>Neopterygii</taxon>
        <taxon>Teleostei</taxon>
        <taxon>Neoteleostei</taxon>
        <taxon>Acanthomorphata</taxon>
        <taxon>Ovalentaria</taxon>
        <taxon>Atherinomorphae</taxon>
        <taxon>Cyprinodontiformes</taxon>
        <taxon>Goodeidae</taxon>
        <taxon>Ataeniobius</taxon>
    </lineage>
</organism>
<proteinExistence type="predicted"/>
<comment type="caution">
    <text evidence="1">The sequence shown here is derived from an EMBL/GenBank/DDBJ whole genome shotgun (WGS) entry which is preliminary data.</text>
</comment>
<sequence length="99" mass="11333">MKYREVRVEILWPVMSEITSCFEVRSKSNIHAYQACKHSGVQSSPCVGLITSIYSTGPRSSVLYKVPCKSINTPLKFTHVACYTQKQHEVEHNCELERK</sequence>
<protein>
    <submittedName>
        <fullName evidence="1">Uncharacterized protein</fullName>
    </submittedName>
</protein>
<dbReference type="Proteomes" id="UP001345963">
    <property type="component" value="Unassembled WGS sequence"/>
</dbReference>